<evidence type="ECO:0000256" key="1">
    <source>
        <dbReference type="SAM" id="SignalP"/>
    </source>
</evidence>
<reference evidence="4" key="1">
    <citation type="journal article" date="2019" name="Int. J. Syst. Evol. Microbiol.">
        <title>The Global Catalogue of Microorganisms (GCM) 10K type strain sequencing project: providing services to taxonomists for standard genome sequencing and annotation.</title>
        <authorList>
            <consortium name="The Broad Institute Genomics Platform"/>
            <consortium name="The Broad Institute Genome Sequencing Center for Infectious Disease"/>
            <person name="Wu L."/>
            <person name="Ma J."/>
        </authorList>
    </citation>
    <scope>NUCLEOTIDE SEQUENCE [LARGE SCALE GENOMIC DNA]</scope>
    <source>
        <strain evidence="4">CGMCC 1.10759</strain>
    </source>
</reference>
<dbReference type="Pfam" id="PF01979">
    <property type="entry name" value="Amidohydro_1"/>
    <property type="match status" value="1"/>
</dbReference>
<proteinExistence type="predicted"/>
<feature type="domain" description="Amidohydrolase-related" evidence="2">
    <location>
        <begin position="297"/>
        <end position="650"/>
    </location>
</feature>
<gene>
    <name evidence="3" type="ORF">ACFPN2_20160</name>
</gene>
<dbReference type="InterPro" id="IPR011059">
    <property type="entry name" value="Metal-dep_hydrolase_composite"/>
</dbReference>
<feature type="chain" id="PRO_5045849200" evidence="1">
    <location>
        <begin position="22"/>
        <end position="672"/>
    </location>
</feature>
<evidence type="ECO:0000313" key="4">
    <source>
        <dbReference type="Proteomes" id="UP001595904"/>
    </source>
</evidence>
<dbReference type="Gene3D" id="2.30.40.10">
    <property type="entry name" value="Urease, subunit C, domain 1"/>
    <property type="match status" value="2"/>
</dbReference>
<dbReference type="InterPro" id="IPR006680">
    <property type="entry name" value="Amidohydro-rel"/>
</dbReference>
<protein>
    <submittedName>
        <fullName evidence="3">Amidohydrolase family protein</fullName>
    </submittedName>
</protein>
<dbReference type="InterPro" id="IPR051781">
    <property type="entry name" value="Metallo-dep_Hydrolase"/>
</dbReference>
<name>A0ABV8SWE7_9GAMM</name>
<keyword evidence="1" id="KW-0732">Signal</keyword>
<evidence type="ECO:0000313" key="3">
    <source>
        <dbReference type="EMBL" id="MFC4311425.1"/>
    </source>
</evidence>
<accession>A0ABV8SWE7</accession>
<dbReference type="EMBL" id="JBHSDU010000003">
    <property type="protein sequence ID" value="MFC4311425.1"/>
    <property type="molecule type" value="Genomic_DNA"/>
</dbReference>
<dbReference type="PANTHER" id="PTHR43135">
    <property type="entry name" value="ALPHA-D-RIBOSE 1-METHYLPHOSPHONATE 5-TRIPHOSPHATE DIPHOSPHATASE"/>
    <property type="match status" value="1"/>
</dbReference>
<dbReference type="Gene3D" id="3.20.20.140">
    <property type="entry name" value="Metal-dependent hydrolases"/>
    <property type="match status" value="2"/>
</dbReference>
<organism evidence="3 4">
    <name type="scientific">Steroidobacter flavus</name>
    <dbReference type="NCBI Taxonomy" id="1842136"/>
    <lineage>
        <taxon>Bacteria</taxon>
        <taxon>Pseudomonadati</taxon>
        <taxon>Pseudomonadota</taxon>
        <taxon>Gammaproteobacteria</taxon>
        <taxon>Steroidobacterales</taxon>
        <taxon>Steroidobacteraceae</taxon>
        <taxon>Steroidobacter</taxon>
    </lineage>
</organism>
<sequence length="672" mass="72622">MSRPMALIAFLATLIALPALAAETRHTVILSGNKAGIQTTSVAADGTRQVSYEFNDRGRGPKLAARIKVNEAGLPVSVQTTGNDYLKVPVKETFSLEQGVARWHNDAENGERKLTAPAFYISLQSTPEESALLANALLKAEGHKLALLPEGQATLLKGDEATVKSSVGARRVTSYEISGLGFGPETVWLDQDGAFFASVSSWASFILEGWESSAPELLELQNKRNNARILDNAKALTRQPKGPLAIVNANLFDSQSGRSIPGSTVLVEGNRIKAVGADGKVAIPANAERIDARGRALLPGLADMHVHISEEDGVQHLAAGVTTVRDMANDTDTLLDLKRRIEAGQEVGPRIFMSGIMEGPGPFAGPTKVLIDNEAQAREAVDNYAKLGYQGVKIYSSMKPELVPVIAKLAHEKGLRVGGHVPANMNARQFIEAGADEMQHINFVFLNFFFDEVKDTRTPARFTVVAQRASKLDLNSSEVRSFVQLMKDRHVVIDPTVTIFHTMFTRQPGTVGPGYAPIASRLPPQVRRSLLTGGLPIPKGSEQQYRDSADALLRMIKLLYDSGITIVAGTDDLPGFTLHRELEMYVQAGISAPEVLRIATLNAAKVLKRDADLGTIAPGKFADMILADGDPARRISDIRNTDLVVKDGKVYEVAALYRSIGVLPRPRAEPTP</sequence>
<keyword evidence="4" id="KW-1185">Reference proteome</keyword>
<comment type="caution">
    <text evidence="3">The sequence shown here is derived from an EMBL/GenBank/DDBJ whole genome shotgun (WGS) entry which is preliminary data.</text>
</comment>
<feature type="signal peptide" evidence="1">
    <location>
        <begin position="1"/>
        <end position="21"/>
    </location>
</feature>
<dbReference type="PANTHER" id="PTHR43135:SF3">
    <property type="entry name" value="ALPHA-D-RIBOSE 1-METHYLPHOSPHONATE 5-TRIPHOSPHATE DIPHOSPHATASE"/>
    <property type="match status" value="1"/>
</dbReference>
<dbReference type="Proteomes" id="UP001595904">
    <property type="component" value="Unassembled WGS sequence"/>
</dbReference>
<dbReference type="SUPFAM" id="SSF51338">
    <property type="entry name" value="Composite domain of metallo-dependent hydrolases"/>
    <property type="match status" value="1"/>
</dbReference>
<dbReference type="SUPFAM" id="SSF51556">
    <property type="entry name" value="Metallo-dependent hydrolases"/>
    <property type="match status" value="1"/>
</dbReference>
<dbReference type="InterPro" id="IPR032466">
    <property type="entry name" value="Metal_Hydrolase"/>
</dbReference>
<evidence type="ECO:0000259" key="2">
    <source>
        <dbReference type="Pfam" id="PF01979"/>
    </source>
</evidence>
<dbReference type="RefSeq" id="WP_380599757.1">
    <property type="nucleotide sequence ID" value="NZ_JBHSDU010000003.1"/>
</dbReference>